<evidence type="ECO:0000256" key="1">
    <source>
        <dbReference type="SAM" id="Phobius"/>
    </source>
</evidence>
<sequence>MKRSGYIAIGVFVLLLSIVFFVVFRASGSEEYEYIKGCTPVNVVIKKGEDENTVDISWETREKCMGYILYGYTANDLNLVGIDLKNEISSKKHYVVISNLVSTKRYYFTIISDDVTHGKNGLPIQFSINSL</sequence>
<dbReference type="AlphaFoldDB" id="A0A847VCA7"/>
<keyword evidence="1" id="KW-0812">Transmembrane</keyword>
<dbReference type="InterPro" id="IPR013783">
    <property type="entry name" value="Ig-like_fold"/>
</dbReference>
<dbReference type="EMBL" id="JAAZIL010000007">
    <property type="protein sequence ID" value="NLZ24168.1"/>
    <property type="molecule type" value="Genomic_DNA"/>
</dbReference>
<feature type="transmembrane region" description="Helical" evidence="1">
    <location>
        <begin position="6"/>
        <end position="26"/>
    </location>
</feature>
<organism evidence="2 3">
    <name type="scientific">Candidatus Dojkabacteria bacterium</name>
    <dbReference type="NCBI Taxonomy" id="2099670"/>
    <lineage>
        <taxon>Bacteria</taxon>
        <taxon>Candidatus Dojkabacteria</taxon>
    </lineage>
</organism>
<dbReference type="SUPFAM" id="SSF49363">
    <property type="entry name" value="Purple acid phosphatase, N-terminal domain"/>
    <property type="match status" value="1"/>
</dbReference>
<dbReference type="GO" id="GO:0003993">
    <property type="term" value="F:acid phosphatase activity"/>
    <property type="evidence" value="ECO:0007669"/>
    <property type="project" value="InterPro"/>
</dbReference>
<reference evidence="2 3" key="1">
    <citation type="journal article" date="2020" name="Biotechnol. Biofuels">
        <title>New insights from the biogas microbiome by comprehensive genome-resolved metagenomics of nearly 1600 species originating from multiple anaerobic digesters.</title>
        <authorList>
            <person name="Campanaro S."/>
            <person name="Treu L."/>
            <person name="Rodriguez-R L.M."/>
            <person name="Kovalovszki A."/>
            <person name="Ziels R.M."/>
            <person name="Maus I."/>
            <person name="Zhu X."/>
            <person name="Kougias P.G."/>
            <person name="Basile A."/>
            <person name="Luo G."/>
            <person name="Schluter A."/>
            <person name="Konstantinidis K.T."/>
            <person name="Angelidaki I."/>
        </authorList>
    </citation>
    <scope>NUCLEOTIDE SEQUENCE [LARGE SCALE GENOMIC DNA]</scope>
    <source>
        <strain evidence="2">AS19jrsBPTG_9</strain>
    </source>
</reference>
<keyword evidence="1" id="KW-0472">Membrane</keyword>
<keyword evidence="1" id="KW-1133">Transmembrane helix</keyword>
<name>A0A847VCA7_9BACT</name>
<protein>
    <recommendedName>
        <fullName evidence="4">Fibronectin type III domain-containing protein</fullName>
    </recommendedName>
</protein>
<gene>
    <name evidence="2" type="ORF">GX888_00240</name>
</gene>
<dbReference type="Proteomes" id="UP000564033">
    <property type="component" value="Unassembled WGS sequence"/>
</dbReference>
<evidence type="ECO:0000313" key="3">
    <source>
        <dbReference type="Proteomes" id="UP000564033"/>
    </source>
</evidence>
<comment type="caution">
    <text evidence="2">The sequence shown here is derived from an EMBL/GenBank/DDBJ whole genome shotgun (WGS) entry which is preliminary data.</text>
</comment>
<accession>A0A847VCA7</accession>
<dbReference type="Gene3D" id="2.60.40.10">
    <property type="entry name" value="Immunoglobulins"/>
    <property type="match status" value="1"/>
</dbReference>
<dbReference type="InterPro" id="IPR008963">
    <property type="entry name" value="Purple_acid_Pase-like_N"/>
</dbReference>
<evidence type="ECO:0008006" key="4">
    <source>
        <dbReference type="Google" id="ProtNLM"/>
    </source>
</evidence>
<dbReference type="GO" id="GO:0046872">
    <property type="term" value="F:metal ion binding"/>
    <property type="evidence" value="ECO:0007669"/>
    <property type="project" value="InterPro"/>
</dbReference>
<proteinExistence type="predicted"/>
<evidence type="ECO:0000313" key="2">
    <source>
        <dbReference type="EMBL" id="NLZ24168.1"/>
    </source>
</evidence>